<feature type="transmembrane region" description="Helical" evidence="1">
    <location>
        <begin position="270"/>
        <end position="290"/>
    </location>
</feature>
<dbReference type="EMBL" id="MN739523">
    <property type="protein sequence ID" value="QHT10642.1"/>
    <property type="molecule type" value="Genomic_DNA"/>
</dbReference>
<proteinExistence type="predicted"/>
<evidence type="ECO:0000313" key="2">
    <source>
        <dbReference type="EMBL" id="QHT10642.1"/>
    </source>
</evidence>
<evidence type="ECO:0000256" key="1">
    <source>
        <dbReference type="SAM" id="Phobius"/>
    </source>
</evidence>
<protein>
    <submittedName>
        <fullName evidence="2">Uncharacterized protein</fullName>
    </submittedName>
</protein>
<keyword evidence="1" id="KW-0472">Membrane</keyword>
<keyword evidence="1" id="KW-0812">Transmembrane</keyword>
<accession>A0A6C0D2I3</accession>
<organism evidence="2">
    <name type="scientific">viral metagenome</name>
    <dbReference type="NCBI Taxonomy" id="1070528"/>
    <lineage>
        <taxon>unclassified sequences</taxon>
        <taxon>metagenomes</taxon>
        <taxon>organismal metagenomes</taxon>
    </lineage>
</organism>
<dbReference type="AlphaFoldDB" id="A0A6C0D2I3"/>
<keyword evidence="1" id="KW-1133">Transmembrane helix</keyword>
<reference evidence="2" key="1">
    <citation type="journal article" date="2020" name="Nature">
        <title>Giant virus diversity and host interactions through global metagenomics.</title>
        <authorList>
            <person name="Schulz F."/>
            <person name="Roux S."/>
            <person name="Paez-Espino D."/>
            <person name="Jungbluth S."/>
            <person name="Walsh D.A."/>
            <person name="Denef V.J."/>
            <person name="McMahon K.D."/>
            <person name="Konstantinidis K.T."/>
            <person name="Eloe-Fadrosh E.A."/>
            <person name="Kyrpides N.C."/>
            <person name="Woyke T."/>
        </authorList>
    </citation>
    <scope>NUCLEOTIDE SEQUENCE</scope>
    <source>
        <strain evidence="2">GVMAG-M-3300023174-107</strain>
    </source>
</reference>
<dbReference type="Pfam" id="PF13704">
    <property type="entry name" value="Glyco_tranf_2_4"/>
    <property type="match status" value="1"/>
</dbReference>
<name>A0A6C0D2I3_9ZZZZ</name>
<sequence>MHKTLITHIYNEQYLLPFWLEHHKNMFDNIVIVDYHSTDKSLEICKSICPECKIITTRNEFFDASKVDAEIMDLENTIKGIKIVLNTTEFLFCKNQIHSLFSNEHISYSIKSYAPYCIDNIELNDYKHFINKLIDPNVKYIQQEDRGLRQIHNFSNGNYTIGRHNTNNITIDTNDMYIIWLGYFPFNDKLIERKLQIKNKMPESDKQKGFGIQHLNTKEDIIEINKKNVDNAKPLNEINMDLYNILIDLNKLTNSTNSIEGFENENRSKLFFMFIFLFFIFFVIFLYFFVNYKKNKIIKRIYNRINYFI</sequence>